<keyword evidence="1" id="KW-0732">Signal</keyword>
<accession>A0ABU5S418</accession>
<evidence type="ECO:0008006" key="4">
    <source>
        <dbReference type="Google" id="ProtNLM"/>
    </source>
</evidence>
<dbReference type="PROSITE" id="PS51257">
    <property type="entry name" value="PROKAR_LIPOPROTEIN"/>
    <property type="match status" value="1"/>
</dbReference>
<protein>
    <recommendedName>
        <fullName evidence="4">Lipoprotein</fullName>
    </recommendedName>
</protein>
<evidence type="ECO:0000256" key="1">
    <source>
        <dbReference type="SAM" id="SignalP"/>
    </source>
</evidence>
<comment type="caution">
    <text evidence="2">The sequence shown here is derived from an EMBL/GenBank/DDBJ whole genome shotgun (WGS) entry which is preliminary data.</text>
</comment>
<keyword evidence="3" id="KW-1185">Reference proteome</keyword>
<dbReference type="EMBL" id="JAYGIL010000010">
    <property type="protein sequence ID" value="MEA5403242.1"/>
    <property type="molecule type" value="Genomic_DNA"/>
</dbReference>
<gene>
    <name evidence="2" type="ORF">VB776_09975</name>
</gene>
<feature type="signal peptide" evidence="1">
    <location>
        <begin position="1"/>
        <end position="19"/>
    </location>
</feature>
<feature type="chain" id="PRO_5045293113" description="Lipoprotein" evidence="1">
    <location>
        <begin position="20"/>
        <end position="275"/>
    </location>
</feature>
<reference evidence="2 3" key="1">
    <citation type="submission" date="2023-12" db="EMBL/GenBank/DDBJ databases">
        <title>Novel species of the genus Arcicella isolated from rivers.</title>
        <authorList>
            <person name="Lu H."/>
        </authorList>
    </citation>
    <scope>NUCLEOTIDE SEQUENCE [LARGE SCALE GENOMIC DNA]</scope>
    <source>
        <strain evidence="2 3">DC2W</strain>
    </source>
</reference>
<name>A0ABU5S418_9BACT</name>
<organism evidence="2 3">
    <name type="scientific">Arcicella gelida</name>
    <dbReference type="NCBI Taxonomy" id="2984195"/>
    <lineage>
        <taxon>Bacteria</taxon>
        <taxon>Pseudomonadati</taxon>
        <taxon>Bacteroidota</taxon>
        <taxon>Cytophagia</taxon>
        <taxon>Cytophagales</taxon>
        <taxon>Flectobacillaceae</taxon>
        <taxon>Arcicella</taxon>
    </lineage>
</organism>
<proteinExistence type="predicted"/>
<evidence type="ECO:0000313" key="2">
    <source>
        <dbReference type="EMBL" id="MEA5403242.1"/>
    </source>
</evidence>
<evidence type="ECO:0000313" key="3">
    <source>
        <dbReference type="Proteomes" id="UP001303899"/>
    </source>
</evidence>
<sequence length="275" mass="30147">MKNQFFSLLVILLLSSSCASVKFYSDKELKNESGIEFYSPKPYLIVEKSPAKDVAIKSTIVYLPDFEKSKFAKIKSGFGSSDLKLSLEHGIITSYGVTTDTKIPETLTAISSLVSGVGSAYKTVKEVTEKEKEEDGDITSMQNAVKIIIPIVDGFQKIKGEKNSLLSEPQNNKVVSLADTLENAQKKLNGGKPKDIPSIVISFKNADNLLDELKTTSDSPKAKDYNSKIDSYKKELEKALNILSPAPAKTDTTAIEIYEIVIANGKTELHKVNMP</sequence>
<dbReference type="Proteomes" id="UP001303899">
    <property type="component" value="Unassembled WGS sequence"/>
</dbReference>
<dbReference type="RefSeq" id="WP_323328556.1">
    <property type="nucleotide sequence ID" value="NZ_JAYGIL010000010.1"/>
</dbReference>